<evidence type="ECO:0000313" key="4">
    <source>
        <dbReference type="EMBL" id="GGE66871.1"/>
    </source>
</evidence>
<dbReference type="Pfam" id="PF13508">
    <property type="entry name" value="Acetyltransf_7"/>
    <property type="match status" value="1"/>
</dbReference>
<evidence type="ECO:0000256" key="2">
    <source>
        <dbReference type="ARBA" id="ARBA00023315"/>
    </source>
</evidence>
<dbReference type="InterPro" id="IPR000182">
    <property type="entry name" value="GNAT_dom"/>
</dbReference>
<reference evidence="4" key="2">
    <citation type="submission" date="2020-09" db="EMBL/GenBank/DDBJ databases">
        <authorList>
            <person name="Sun Q."/>
            <person name="Zhou Y."/>
        </authorList>
    </citation>
    <scope>NUCLEOTIDE SEQUENCE</scope>
    <source>
        <strain evidence="4">CGMCC 1.15388</strain>
    </source>
</reference>
<protein>
    <recommendedName>
        <fullName evidence="3">N-acetyltransferase domain-containing protein</fullName>
    </recommendedName>
</protein>
<evidence type="ECO:0000313" key="5">
    <source>
        <dbReference type="Proteomes" id="UP000633136"/>
    </source>
</evidence>
<organism evidence="4 5">
    <name type="scientific">Nesterenkonia cremea</name>
    <dbReference type="NCBI Taxonomy" id="1882340"/>
    <lineage>
        <taxon>Bacteria</taxon>
        <taxon>Bacillati</taxon>
        <taxon>Actinomycetota</taxon>
        <taxon>Actinomycetes</taxon>
        <taxon>Micrococcales</taxon>
        <taxon>Micrococcaceae</taxon>
        <taxon>Nesterenkonia</taxon>
    </lineage>
</organism>
<keyword evidence="2" id="KW-0012">Acyltransferase</keyword>
<dbReference type="PANTHER" id="PTHR43800:SF1">
    <property type="entry name" value="PEPTIDYL-LYSINE N-ACETYLTRANSFERASE YJAB"/>
    <property type="match status" value="1"/>
</dbReference>
<evidence type="ECO:0000256" key="1">
    <source>
        <dbReference type="ARBA" id="ARBA00022679"/>
    </source>
</evidence>
<dbReference type="Gene3D" id="3.40.630.30">
    <property type="match status" value="1"/>
</dbReference>
<dbReference type="CDD" id="cd04301">
    <property type="entry name" value="NAT_SF"/>
    <property type="match status" value="1"/>
</dbReference>
<keyword evidence="1" id="KW-0808">Transferase</keyword>
<dbReference type="InterPro" id="IPR016181">
    <property type="entry name" value="Acyl_CoA_acyltransferase"/>
</dbReference>
<dbReference type="AlphaFoldDB" id="A0A917EQN4"/>
<reference evidence="4" key="1">
    <citation type="journal article" date="2014" name="Int. J. Syst. Evol. Microbiol.">
        <title>Complete genome sequence of Corynebacterium casei LMG S-19264T (=DSM 44701T), isolated from a smear-ripened cheese.</title>
        <authorList>
            <consortium name="US DOE Joint Genome Institute (JGI-PGF)"/>
            <person name="Walter F."/>
            <person name="Albersmeier A."/>
            <person name="Kalinowski J."/>
            <person name="Ruckert C."/>
        </authorList>
    </citation>
    <scope>NUCLEOTIDE SEQUENCE</scope>
    <source>
        <strain evidence="4">CGMCC 1.15388</strain>
    </source>
</reference>
<dbReference type="GO" id="GO:0016747">
    <property type="term" value="F:acyltransferase activity, transferring groups other than amino-acyl groups"/>
    <property type="evidence" value="ECO:0007669"/>
    <property type="project" value="InterPro"/>
</dbReference>
<dbReference type="RefSeq" id="WP_229658852.1">
    <property type="nucleotide sequence ID" value="NZ_BMIS01000004.1"/>
</dbReference>
<dbReference type="Proteomes" id="UP000633136">
    <property type="component" value="Unassembled WGS sequence"/>
</dbReference>
<keyword evidence="5" id="KW-1185">Reference proteome</keyword>
<comment type="caution">
    <text evidence="4">The sequence shown here is derived from an EMBL/GenBank/DDBJ whole genome shotgun (WGS) entry which is preliminary data.</text>
</comment>
<dbReference type="PROSITE" id="PS51186">
    <property type="entry name" value="GNAT"/>
    <property type="match status" value="1"/>
</dbReference>
<gene>
    <name evidence="4" type="ORF">GCM10011401_12710</name>
</gene>
<accession>A0A917EQN4</accession>
<dbReference type="PANTHER" id="PTHR43800">
    <property type="entry name" value="PEPTIDYL-LYSINE N-ACETYLTRANSFERASE YJAB"/>
    <property type="match status" value="1"/>
</dbReference>
<evidence type="ECO:0000259" key="3">
    <source>
        <dbReference type="PROSITE" id="PS51186"/>
    </source>
</evidence>
<proteinExistence type="predicted"/>
<name>A0A917EQN4_9MICC</name>
<dbReference type="SUPFAM" id="SSF55729">
    <property type="entry name" value="Acyl-CoA N-acyltransferases (Nat)"/>
    <property type="match status" value="1"/>
</dbReference>
<sequence length="93" mass="10207">MSEPVQIRESADGALAMLFVHSDRWGSGIGSALLRHVIQEHGVTTVDVNERNEQAVAFYRHSGFEITGRSPVDSCGLPYPLLHMRLSSVLSSE</sequence>
<feature type="domain" description="N-acetyltransferase" evidence="3">
    <location>
        <begin position="1"/>
        <end position="86"/>
    </location>
</feature>
<dbReference type="EMBL" id="BMIS01000004">
    <property type="protein sequence ID" value="GGE66871.1"/>
    <property type="molecule type" value="Genomic_DNA"/>
</dbReference>